<reference evidence="3" key="1">
    <citation type="journal article" date="2023" name="Mol. Phylogenet. Evol.">
        <title>Genome-scale phylogeny and comparative genomics of the fungal order Sordariales.</title>
        <authorList>
            <person name="Hensen N."/>
            <person name="Bonometti L."/>
            <person name="Westerberg I."/>
            <person name="Brannstrom I.O."/>
            <person name="Guillou S."/>
            <person name="Cros-Aarteil S."/>
            <person name="Calhoun S."/>
            <person name="Haridas S."/>
            <person name="Kuo A."/>
            <person name="Mondo S."/>
            <person name="Pangilinan J."/>
            <person name="Riley R."/>
            <person name="LaButti K."/>
            <person name="Andreopoulos B."/>
            <person name="Lipzen A."/>
            <person name="Chen C."/>
            <person name="Yan M."/>
            <person name="Daum C."/>
            <person name="Ng V."/>
            <person name="Clum A."/>
            <person name="Steindorff A."/>
            <person name="Ohm R.A."/>
            <person name="Martin F."/>
            <person name="Silar P."/>
            <person name="Natvig D.O."/>
            <person name="Lalanne C."/>
            <person name="Gautier V."/>
            <person name="Ament-Velasquez S.L."/>
            <person name="Kruys A."/>
            <person name="Hutchinson M.I."/>
            <person name="Powell A.J."/>
            <person name="Barry K."/>
            <person name="Miller A.N."/>
            <person name="Grigoriev I.V."/>
            <person name="Debuchy R."/>
            <person name="Gladieux P."/>
            <person name="Hiltunen Thoren M."/>
            <person name="Johannesson H."/>
        </authorList>
    </citation>
    <scope>NUCLEOTIDE SEQUENCE</scope>
    <source>
        <strain evidence="3">CBS 731.68</strain>
    </source>
</reference>
<name>A0AAN6U7N4_9PEZI</name>
<feature type="chain" id="PRO_5042909406" evidence="1">
    <location>
        <begin position="19"/>
        <end position="163"/>
    </location>
</feature>
<dbReference type="GO" id="GO:0003676">
    <property type="term" value="F:nucleic acid binding"/>
    <property type="evidence" value="ECO:0007669"/>
    <property type="project" value="InterPro"/>
</dbReference>
<protein>
    <submittedName>
        <fullName evidence="3">DDE-domain-containing protein</fullName>
    </submittedName>
</protein>
<feature type="domain" description="DDE-1" evidence="2">
    <location>
        <begin position="15"/>
        <end position="89"/>
    </location>
</feature>
<evidence type="ECO:0000313" key="4">
    <source>
        <dbReference type="Proteomes" id="UP001302602"/>
    </source>
</evidence>
<dbReference type="Proteomes" id="UP001302602">
    <property type="component" value="Unassembled WGS sequence"/>
</dbReference>
<reference evidence="3" key="2">
    <citation type="submission" date="2023-05" db="EMBL/GenBank/DDBJ databases">
        <authorList>
            <consortium name="Lawrence Berkeley National Laboratory"/>
            <person name="Steindorff A."/>
            <person name="Hensen N."/>
            <person name="Bonometti L."/>
            <person name="Westerberg I."/>
            <person name="Brannstrom I.O."/>
            <person name="Guillou S."/>
            <person name="Cros-Aarteil S."/>
            <person name="Calhoun S."/>
            <person name="Haridas S."/>
            <person name="Kuo A."/>
            <person name="Mondo S."/>
            <person name="Pangilinan J."/>
            <person name="Riley R."/>
            <person name="Labutti K."/>
            <person name="Andreopoulos B."/>
            <person name="Lipzen A."/>
            <person name="Chen C."/>
            <person name="Yanf M."/>
            <person name="Daum C."/>
            <person name="Ng V."/>
            <person name="Clum A."/>
            <person name="Ohm R."/>
            <person name="Martin F."/>
            <person name="Silar P."/>
            <person name="Natvig D."/>
            <person name="Lalanne C."/>
            <person name="Gautier V."/>
            <person name="Ament-Velasquez S.L."/>
            <person name="Kruys A."/>
            <person name="Hutchinson M.I."/>
            <person name="Powell A.J."/>
            <person name="Barry K."/>
            <person name="Miller A.N."/>
            <person name="Grigoriev I.V."/>
            <person name="Debuchy R."/>
            <person name="Gladieux P."/>
            <person name="Thoren M.H."/>
            <person name="Johannesson H."/>
        </authorList>
    </citation>
    <scope>NUCLEOTIDE SEQUENCE</scope>
    <source>
        <strain evidence="3">CBS 731.68</strain>
    </source>
</reference>
<keyword evidence="1" id="KW-0732">Signal</keyword>
<evidence type="ECO:0000256" key="1">
    <source>
        <dbReference type="SAM" id="SignalP"/>
    </source>
</evidence>
<feature type="signal peptide" evidence="1">
    <location>
        <begin position="1"/>
        <end position="18"/>
    </location>
</feature>
<accession>A0AAN6U7N4</accession>
<evidence type="ECO:0000259" key="2">
    <source>
        <dbReference type="Pfam" id="PF03184"/>
    </source>
</evidence>
<sequence length="163" mass="17781">MPSAGLSLSLLRIRILAAQYHLANWYTECNLPTDWRIATTDNGCTTNAVGLEWIKHFDYHTARRTKGKYRLLILDGYESHHSTEFELYCQCHGGTGGQSNDNCIRAKLHLGSIPSGTGRLDGQDVAQGATADLAAARCRIFNPQGPPHAGPHPWVLAGTAQSP</sequence>
<dbReference type="GeneID" id="87823125"/>
<organism evidence="3 4">
    <name type="scientific">Parathielavia appendiculata</name>
    <dbReference type="NCBI Taxonomy" id="2587402"/>
    <lineage>
        <taxon>Eukaryota</taxon>
        <taxon>Fungi</taxon>
        <taxon>Dikarya</taxon>
        <taxon>Ascomycota</taxon>
        <taxon>Pezizomycotina</taxon>
        <taxon>Sordariomycetes</taxon>
        <taxon>Sordariomycetidae</taxon>
        <taxon>Sordariales</taxon>
        <taxon>Chaetomiaceae</taxon>
        <taxon>Parathielavia</taxon>
    </lineage>
</organism>
<dbReference type="AlphaFoldDB" id="A0AAN6U7N4"/>
<proteinExistence type="predicted"/>
<dbReference type="RefSeq" id="XP_062651751.1">
    <property type="nucleotide sequence ID" value="XM_062786359.1"/>
</dbReference>
<dbReference type="EMBL" id="MU853224">
    <property type="protein sequence ID" value="KAK4127980.1"/>
    <property type="molecule type" value="Genomic_DNA"/>
</dbReference>
<dbReference type="InterPro" id="IPR004875">
    <property type="entry name" value="DDE_SF_endonuclease_dom"/>
</dbReference>
<keyword evidence="4" id="KW-1185">Reference proteome</keyword>
<evidence type="ECO:0000313" key="3">
    <source>
        <dbReference type="EMBL" id="KAK4127980.1"/>
    </source>
</evidence>
<gene>
    <name evidence="3" type="ORF">N657DRAFT_237308</name>
</gene>
<comment type="caution">
    <text evidence="3">The sequence shown here is derived from an EMBL/GenBank/DDBJ whole genome shotgun (WGS) entry which is preliminary data.</text>
</comment>
<dbReference type="Pfam" id="PF03184">
    <property type="entry name" value="DDE_1"/>
    <property type="match status" value="1"/>
</dbReference>